<feature type="compositionally biased region" description="Polar residues" evidence="1">
    <location>
        <begin position="326"/>
        <end position="347"/>
    </location>
</feature>
<dbReference type="OrthoDB" id="10655117at2759"/>
<feature type="compositionally biased region" description="Polar residues" evidence="1">
    <location>
        <begin position="481"/>
        <end position="490"/>
    </location>
</feature>
<dbReference type="GeneID" id="111248072"/>
<evidence type="ECO:0000313" key="2">
    <source>
        <dbReference type="EnsemblMetazoa" id="XP_022655546"/>
    </source>
</evidence>
<sequence>MVVTSYPRNGIQDPVTSHSVGPIGTGRSGILSRTQLYTCVRPPTFVRQVMFNPVLTPYQCGICLTFYTSQADNLERHIGETHRLIEDSSNRQVASHPSAQSAQSQALFVPNVSQLQQELNGSRYVTYQNPWMATLRSTAVRARTGFASHPTYTYNIHGSQPSPGTVFTQSQVSPTLPQPTNRLHHRTMAVAAPMPAIITTGNCFLTGVAQVFGGRGTTRGTDGTNPGVKRRRSYPDLKPPFERNSGRMLDPSETTESTARIASAGTLQQDNEMVMFEQPDPRPGQLIAAATVPSTCRDSEFSHSQDTGAELTGLTTASVAAKGTSLGTITQHSPANLTNSTGGNRTDATIEHQNKSKQASDTFGGEKIYPEGPEEHHLPRERLSEPRADTSCLSVVGQDSIADQTMDPKDQHVLSLKGKVSKMITDAVASTYASMIAFCADEDRLRLTQYSTLEAHRLGLENGPTSNVPDSETALFIPDENSGTSPSLAQTDGAPFEAPSEPFQASNQGSRKLLHEVDENSKGLLQEDEEISTPQRGKIDASRNGSLVLTTAQNDQAKRKSMFLQTCRTCYTLQQHSIVVF</sequence>
<name>A0A7M7K4L5_VARDE</name>
<protein>
    <submittedName>
        <fullName evidence="2">Uncharacterized protein</fullName>
    </submittedName>
</protein>
<feature type="region of interest" description="Disordered" evidence="1">
    <location>
        <begin position="461"/>
        <end position="510"/>
    </location>
</feature>
<reference evidence="2" key="1">
    <citation type="submission" date="2021-01" db="UniProtKB">
        <authorList>
            <consortium name="EnsemblMetazoa"/>
        </authorList>
    </citation>
    <scope>IDENTIFICATION</scope>
</reference>
<evidence type="ECO:0000256" key="1">
    <source>
        <dbReference type="SAM" id="MobiDB-lite"/>
    </source>
</evidence>
<accession>A0A7M7K4L5</accession>
<feature type="compositionally biased region" description="Basic and acidic residues" evidence="1">
    <location>
        <begin position="373"/>
        <end position="388"/>
    </location>
</feature>
<dbReference type="AlphaFoldDB" id="A0A7M7K4L5"/>
<organism evidence="2 3">
    <name type="scientific">Varroa destructor</name>
    <name type="common">Honeybee mite</name>
    <dbReference type="NCBI Taxonomy" id="109461"/>
    <lineage>
        <taxon>Eukaryota</taxon>
        <taxon>Metazoa</taxon>
        <taxon>Ecdysozoa</taxon>
        <taxon>Arthropoda</taxon>
        <taxon>Chelicerata</taxon>
        <taxon>Arachnida</taxon>
        <taxon>Acari</taxon>
        <taxon>Parasitiformes</taxon>
        <taxon>Mesostigmata</taxon>
        <taxon>Gamasina</taxon>
        <taxon>Dermanyssoidea</taxon>
        <taxon>Varroidae</taxon>
        <taxon>Varroa</taxon>
    </lineage>
</organism>
<dbReference type="EnsemblMetazoa" id="XM_022799811">
    <property type="protein sequence ID" value="XP_022655546"/>
    <property type="gene ID" value="LOC111248072"/>
</dbReference>
<keyword evidence="3" id="KW-1185">Reference proteome</keyword>
<evidence type="ECO:0000313" key="3">
    <source>
        <dbReference type="Proteomes" id="UP000594260"/>
    </source>
</evidence>
<feature type="compositionally biased region" description="Basic and acidic residues" evidence="1">
    <location>
        <begin position="233"/>
        <end position="245"/>
    </location>
</feature>
<proteinExistence type="predicted"/>
<feature type="region of interest" description="Disordered" evidence="1">
    <location>
        <begin position="215"/>
        <end position="255"/>
    </location>
</feature>
<dbReference type="Proteomes" id="UP000594260">
    <property type="component" value="Unplaced"/>
</dbReference>
<dbReference type="KEGG" id="vde:111248072"/>
<feature type="region of interest" description="Disordered" evidence="1">
    <location>
        <begin position="326"/>
        <end position="390"/>
    </location>
</feature>
<dbReference type="InParanoid" id="A0A7M7K4L5"/>
<dbReference type="RefSeq" id="XP_022655546.1">
    <property type="nucleotide sequence ID" value="XM_022799811.1"/>
</dbReference>